<keyword evidence="5" id="KW-0460">Magnesium</keyword>
<feature type="domain" description="Nudix hydrolase" evidence="7">
    <location>
        <begin position="29"/>
        <end position="191"/>
    </location>
</feature>
<dbReference type="GO" id="GO:0010945">
    <property type="term" value="F:coenzyme A diphosphatase activity"/>
    <property type="evidence" value="ECO:0007669"/>
    <property type="project" value="InterPro"/>
</dbReference>
<dbReference type="AlphaFoldDB" id="A0A9P8PRE6"/>
<dbReference type="PANTHER" id="PTHR12992:SF24">
    <property type="entry name" value="PEROXISOMAL COENZYME A DIPHOSPHATASE NUDT7"/>
    <property type="match status" value="1"/>
</dbReference>
<dbReference type="SUPFAM" id="SSF55811">
    <property type="entry name" value="Nudix"/>
    <property type="match status" value="1"/>
</dbReference>
<dbReference type="EMBL" id="JAEUBF010000556">
    <property type="protein sequence ID" value="KAH3677038.1"/>
    <property type="molecule type" value="Genomic_DNA"/>
</dbReference>
<evidence type="ECO:0000256" key="3">
    <source>
        <dbReference type="ARBA" id="ARBA00022723"/>
    </source>
</evidence>
<dbReference type="InterPro" id="IPR045121">
    <property type="entry name" value="CoAse"/>
</dbReference>
<dbReference type="OrthoDB" id="206213at2759"/>
<dbReference type="Gene3D" id="3.90.79.10">
    <property type="entry name" value="Nucleoside Triphosphate Pyrophosphohydrolase"/>
    <property type="match status" value="1"/>
</dbReference>
<proteinExistence type="predicted"/>
<dbReference type="InterPro" id="IPR015797">
    <property type="entry name" value="NUDIX_hydrolase-like_dom_sf"/>
</dbReference>
<comment type="caution">
    <text evidence="8">The sequence shown here is derived from an EMBL/GenBank/DDBJ whole genome shotgun (WGS) entry which is preliminary data.</text>
</comment>
<dbReference type="PANTHER" id="PTHR12992">
    <property type="entry name" value="NUDIX HYDROLASE"/>
    <property type="match status" value="1"/>
</dbReference>
<reference evidence="8" key="2">
    <citation type="submission" date="2021-01" db="EMBL/GenBank/DDBJ databases">
        <authorList>
            <person name="Schikora-Tamarit M.A."/>
        </authorList>
    </citation>
    <scope>NUCLEOTIDE SEQUENCE</scope>
    <source>
        <strain evidence="8">CBS6341</strain>
    </source>
</reference>
<evidence type="ECO:0000256" key="1">
    <source>
        <dbReference type="ARBA" id="ARBA00001936"/>
    </source>
</evidence>
<name>A0A9P8PRE6_9ASCO</name>
<dbReference type="CDD" id="cd03426">
    <property type="entry name" value="NUDIX_CoAse_Nudt7"/>
    <property type="match status" value="1"/>
</dbReference>
<sequence length="326" mass="37073">MFTATELIANIRNYALPSIYPTQSIWPKHRRSAVMIILFIGNYGELRVLLTKRSRGLRAFSGHVSLPGGKADNFIESPIEIARRESFEEIGLNYDDDLNIQGLELEHLNLLPCYLSRTFLSVRPVVCFLKNINQIDGKISNMKFILNPGETSSIFSIPLLDLITQINSSNHEYIKMTNATHKWGLIPWPIQHYFYPTINKHEVSWLEEVVDLSSDEEIQDNDIKGLLKKNGGIKDVWGLTARILYDLALVSIKGSTKGTFTIGNENLIYGLTEFGGQMLENKRSDWESGMIVDNINHDFSQILPRYIFNKVAKEVKLPNQTSIIAE</sequence>
<dbReference type="GO" id="GO:0046872">
    <property type="term" value="F:metal ion binding"/>
    <property type="evidence" value="ECO:0007669"/>
    <property type="project" value="UniProtKB-KW"/>
</dbReference>
<evidence type="ECO:0000256" key="6">
    <source>
        <dbReference type="ARBA" id="ARBA00023211"/>
    </source>
</evidence>
<keyword evidence="9" id="KW-1185">Reference proteome</keyword>
<keyword evidence="6" id="KW-0464">Manganese</keyword>
<dbReference type="GO" id="GO:0015938">
    <property type="term" value="P:coenzyme A catabolic process"/>
    <property type="evidence" value="ECO:0007669"/>
    <property type="project" value="TreeGrafter"/>
</dbReference>
<dbReference type="Proteomes" id="UP000769528">
    <property type="component" value="Unassembled WGS sequence"/>
</dbReference>
<keyword evidence="4" id="KW-0378">Hydrolase</keyword>
<comment type="cofactor">
    <cofactor evidence="2">
        <name>Mg(2+)</name>
        <dbReference type="ChEBI" id="CHEBI:18420"/>
    </cofactor>
</comment>
<evidence type="ECO:0000313" key="8">
    <source>
        <dbReference type="EMBL" id="KAH3677038.1"/>
    </source>
</evidence>
<dbReference type="InterPro" id="IPR000086">
    <property type="entry name" value="NUDIX_hydrolase_dom"/>
</dbReference>
<organism evidence="8 9">
    <name type="scientific">Wickerhamomyces mucosus</name>
    <dbReference type="NCBI Taxonomy" id="1378264"/>
    <lineage>
        <taxon>Eukaryota</taxon>
        <taxon>Fungi</taxon>
        <taxon>Dikarya</taxon>
        <taxon>Ascomycota</taxon>
        <taxon>Saccharomycotina</taxon>
        <taxon>Saccharomycetes</taxon>
        <taxon>Phaffomycetales</taxon>
        <taxon>Wickerhamomycetaceae</taxon>
        <taxon>Wickerhamomyces</taxon>
    </lineage>
</organism>
<reference evidence="8" key="1">
    <citation type="journal article" date="2021" name="Open Biol.">
        <title>Shared evolutionary footprints suggest mitochondrial oxidative damage underlies multiple complex I losses in fungi.</title>
        <authorList>
            <person name="Schikora-Tamarit M.A."/>
            <person name="Marcet-Houben M."/>
            <person name="Nosek J."/>
            <person name="Gabaldon T."/>
        </authorList>
    </citation>
    <scope>NUCLEOTIDE SEQUENCE</scope>
    <source>
        <strain evidence="8">CBS6341</strain>
    </source>
</reference>
<evidence type="ECO:0000256" key="2">
    <source>
        <dbReference type="ARBA" id="ARBA00001946"/>
    </source>
</evidence>
<evidence type="ECO:0000256" key="4">
    <source>
        <dbReference type="ARBA" id="ARBA00022801"/>
    </source>
</evidence>
<dbReference type="Pfam" id="PF00293">
    <property type="entry name" value="NUDIX"/>
    <property type="match status" value="1"/>
</dbReference>
<evidence type="ECO:0000256" key="5">
    <source>
        <dbReference type="ARBA" id="ARBA00022842"/>
    </source>
</evidence>
<dbReference type="PROSITE" id="PS51462">
    <property type="entry name" value="NUDIX"/>
    <property type="match status" value="1"/>
</dbReference>
<protein>
    <recommendedName>
        <fullName evidence="7">Nudix hydrolase domain-containing protein</fullName>
    </recommendedName>
</protein>
<evidence type="ECO:0000259" key="7">
    <source>
        <dbReference type="PROSITE" id="PS51462"/>
    </source>
</evidence>
<keyword evidence="3" id="KW-0479">Metal-binding</keyword>
<comment type="cofactor">
    <cofactor evidence="1">
        <name>Mn(2+)</name>
        <dbReference type="ChEBI" id="CHEBI:29035"/>
    </cofactor>
</comment>
<evidence type="ECO:0000313" key="9">
    <source>
        <dbReference type="Proteomes" id="UP000769528"/>
    </source>
</evidence>
<accession>A0A9P8PRE6</accession>
<gene>
    <name evidence="8" type="ORF">WICMUC_001944</name>
</gene>